<evidence type="ECO:0000313" key="13">
    <source>
        <dbReference type="Proteomes" id="UP000468581"/>
    </source>
</evidence>
<dbReference type="GO" id="GO:0004109">
    <property type="term" value="F:coproporphyrinogen oxidase activity"/>
    <property type="evidence" value="ECO:0007669"/>
    <property type="project" value="InterPro"/>
</dbReference>
<comment type="subcellular location">
    <subcellularLocation>
        <location evidence="10">Cytoplasm</location>
    </subcellularLocation>
</comment>
<keyword evidence="7 10" id="KW-0408">Iron</keyword>
<dbReference type="PANTHER" id="PTHR13932">
    <property type="entry name" value="COPROPORPHYRINIGEN III OXIDASE"/>
    <property type="match status" value="1"/>
</dbReference>
<evidence type="ECO:0000256" key="6">
    <source>
        <dbReference type="ARBA" id="ARBA00022723"/>
    </source>
</evidence>
<dbReference type="InterPro" id="IPR058240">
    <property type="entry name" value="rSAM_sf"/>
</dbReference>
<evidence type="ECO:0000256" key="2">
    <source>
        <dbReference type="ARBA" id="ARBA00006100"/>
    </source>
</evidence>
<sequence>MSGIYIHIPFCKQACYYCDFHFSTSLKKKEEMLACLRKELFLRKTEFEKEKVETIYFGGGTPSVLNTDELDLLIDEVYRHYDVADAPEITLEANPDDLSRQKIEELAQSRVNRLSIGIQSFDDEDLKMMNRAHNAEEASFCIEYARKMGFDNISIDLIYGVPEMSTERWLKNINKALEYGVPHISSYALTVEPRTALEKLIEKGKVAPVNDELAQEHFNVLVEKLEEHGFIHYELSNFGKEGFFSRNNSAYWLGKKYIGIGPSAHSYDGRQRSWNIANNPKYIRALEKDEIPATFETLSAADRYNEYIMTGLRTIWGVSLRRVEEEFGRTCKEHLLKNSEKYLKEGLLSLNDQVLRTTQKGKFLSDGIASDLFLLNLRETGV</sequence>
<keyword evidence="10" id="KW-0004">4Fe-4S</keyword>
<evidence type="ECO:0000256" key="3">
    <source>
        <dbReference type="ARBA" id="ARBA00017228"/>
    </source>
</evidence>
<evidence type="ECO:0000256" key="4">
    <source>
        <dbReference type="ARBA" id="ARBA00022617"/>
    </source>
</evidence>
<dbReference type="EMBL" id="JAABOO010000001">
    <property type="protein sequence ID" value="NER12780.1"/>
    <property type="molecule type" value="Genomic_DNA"/>
</dbReference>
<keyword evidence="4 10" id="KW-0349">Heme</keyword>
<keyword evidence="8 10" id="KW-0411">Iron-sulfur</keyword>
<dbReference type="GO" id="GO:0046872">
    <property type="term" value="F:metal ion binding"/>
    <property type="evidence" value="ECO:0007669"/>
    <property type="project" value="UniProtKB-UniRule"/>
</dbReference>
<dbReference type="InterPro" id="IPR013785">
    <property type="entry name" value="Aldolase_TIM"/>
</dbReference>
<comment type="caution">
    <text evidence="12">The sequence shown here is derived from an EMBL/GenBank/DDBJ whole genome shotgun (WGS) entry which is preliminary data.</text>
</comment>
<evidence type="ECO:0000256" key="8">
    <source>
        <dbReference type="ARBA" id="ARBA00023014"/>
    </source>
</evidence>
<name>A0A6P0UK44_9FLAO</name>
<dbReference type="InterPro" id="IPR034505">
    <property type="entry name" value="Coproporphyrinogen-III_oxidase"/>
</dbReference>
<dbReference type="GO" id="GO:0005737">
    <property type="term" value="C:cytoplasm"/>
    <property type="evidence" value="ECO:0007669"/>
    <property type="project" value="UniProtKB-SubCell"/>
</dbReference>
<evidence type="ECO:0000256" key="10">
    <source>
        <dbReference type="RuleBase" id="RU364116"/>
    </source>
</evidence>
<evidence type="ECO:0000256" key="9">
    <source>
        <dbReference type="ARBA" id="ARBA00023186"/>
    </source>
</evidence>
<evidence type="ECO:0000313" key="12">
    <source>
        <dbReference type="EMBL" id="NER12780.1"/>
    </source>
</evidence>
<protein>
    <recommendedName>
        <fullName evidence="3 10">Heme chaperone HemW</fullName>
    </recommendedName>
</protein>
<comment type="cofactor">
    <cofactor evidence="1">
        <name>[4Fe-4S] cluster</name>
        <dbReference type="ChEBI" id="CHEBI:49883"/>
    </cofactor>
</comment>
<dbReference type="SFLD" id="SFLDG01065">
    <property type="entry name" value="anaerobic_coproporphyrinogen-I"/>
    <property type="match status" value="1"/>
</dbReference>
<dbReference type="Proteomes" id="UP000468581">
    <property type="component" value="Unassembled WGS sequence"/>
</dbReference>
<dbReference type="InterPro" id="IPR004559">
    <property type="entry name" value="HemW-like"/>
</dbReference>
<dbReference type="Pfam" id="PF06969">
    <property type="entry name" value="HemN_C"/>
    <property type="match status" value="1"/>
</dbReference>
<dbReference type="SUPFAM" id="SSF102114">
    <property type="entry name" value="Radical SAM enzymes"/>
    <property type="match status" value="1"/>
</dbReference>
<dbReference type="InterPro" id="IPR007197">
    <property type="entry name" value="rSAM"/>
</dbReference>
<evidence type="ECO:0000259" key="11">
    <source>
        <dbReference type="PROSITE" id="PS51918"/>
    </source>
</evidence>
<reference evidence="12 13" key="1">
    <citation type="submission" date="2020-01" db="EMBL/GenBank/DDBJ databases">
        <title>Leptobacterium flavescens.</title>
        <authorList>
            <person name="Wang G."/>
        </authorList>
    </citation>
    <scope>NUCLEOTIDE SEQUENCE [LARGE SCALE GENOMIC DNA]</scope>
    <source>
        <strain evidence="12 13">KCTC 22160</strain>
    </source>
</reference>
<keyword evidence="6 10" id="KW-0479">Metal-binding</keyword>
<organism evidence="12 13">
    <name type="scientific">Leptobacterium flavescens</name>
    <dbReference type="NCBI Taxonomy" id="472055"/>
    <lineage>
        <taxon>Bacteria</taxon>
        <taxon>Pseudomonadati</taxon>
        <taxon>Bacteroidota</taxon>
        <taxon>Flavobacteriia</taxon>
        <taxon>Flavobacteriales</taxon>
        <taxon>Flavobacteriaceae</taxon>
        <taxon>Leptobacterium</taxon>
    </lineage>
</organism>
<keyword evidence="5 10" id="KW-0949">S-adenosyl-L-methionine</keyword>
<evidence type="ECO:0000256" key="7">
    <source>
        <dbReference type="ARBA" id="ARBA00023004"/>
    </source>
</evidence>
<dbReference type="GO" id="GO:0006779">
    <property type="term" value="P:porphyrin-containing compound biosynthetic process"/>
    <property type="evidence" value="ECO:0007669"/>
    <property type="project" value="InterPro"/>
</dbReference>
<dbReference type="InterPro" id="IPR006638">
    <property type="entry name" value="Elp3/MiaA/NifB-like_rSAM"/>
</dbReference>
<dbReference type="CDD" id="cd01335">
    <property type="entry name" value="Radical_SAM"/>
    <property type="match status" value="1"/>
</dbReference>
<dbReference type="SMART" id="SM00729">
    <property type="entry name" value="Elp3"/>
    <property type="match status" value="1"/>
</dbReference>
<dbReference type="SFLD" id="SFLDF00562">
    <property type="entry name" value="HemN-like__clustered_with_heat"/>
    <property type="match status" value="1"/>
</dbReference>
<dbReference type="Gene3D" id="3.20.20.70">
    <property type="entry name" value="Aldolase class I"/>
    <property type="match status" value="1"/>
</dbReference>
<comment type="function">
    <text evidence="10">Probably acts as a heme chaperone, transferring heme to an unknown acceptor. Binds one molecule of heme per monomer, possibly covalently. Binds 1 [4Fe-4S] cluster. The cluster is coordinated with 3 cysteines and an exchangeable S-adenosyl-L-methionine.</text>
</comment>
<dbReference type="RefSeq" id="WP_163605790.1">
    <property type="nucleotide sequence ID" value="NZ_JAABOO010000001.1"/>
</dbReference>
<proteinExistence type="inferred from homology"/>
<evidence type="ECO:0000256" key="1">
    <source>
        <dbReference type="ARBA" id="ARBA00001966"/>
    </source>
</evidence>
<dbReference type="SFLD" id="SFLDS00029">
    <property type="entry name" value="Radical_SAM"/>
    <property type="match status" value="1"/>
</dbReference>
<dbReference type="GO" id="GO:0051539">
    <property type="term" value="F:4 iron, 4 sulfur cluster binding"/>
    <property type="evidence" value="ECO:0007669"/>
    <property type="project" value="UniProtKB-UniRule"/>
</dbReference>
<keyword evidence="10" id="KW-0963">Cytoplasm</keyword>
<dbReference type="NCBIfam" id="TIGR00539">
    <property type="entry name" value="hemN_rel"/>
    <property type="match status" value="1"/>
</dbReference>
<feature type="domain" description="Radical SAM core" evidence="11">
    <location>
        <begin position="1"/>
        <end position="231"/>
    </location>
</feature>
<keyword evidence="9 10" id="KW-0143">Chaperone</keyword>
<dbReference type="SFLD" id="SFLDF00288">
    <property type="entry name" value="HemN-like__clustered_with_nucl"/>
    <property type="match status" value="1"/>
</dbReference>
<gene>
    <name evidence="12" type="primary">hemW</name>
    <name evidence="12" type="ORF">GWK08_04970</name>
</gene>
<dbReference type="AlphaFoldDB" id="A0A6P0UK44"/>
<keyword evidence="13" id="KW-1185">Reference proteome</keyword>
<accession>A0A6P0UK44</accession>
<dbReference type="PANTHER" id="PTHR13932:SF5">
    <property type="entry name" value="RADICAL S-ADENOSYL METHIONINE DOMAIN-CONTAINING PROTEIN 1, MITOCHONDRIAL"/>
    <property type="match status" value="1"/>
</dbReference>
<dbReference type="PROSITE" id="PS51918">
    <property type="entry name" value="RADICAL_SAM"/>
    <property type="match status" value="1"/>
</dbReference>
<dbReference type="Pfam" id="PF04055">
    <property type="entry name" value="Radical_SAM"/>
    <property type="match status" value="1"/>
</dbReference>
<comment type="similarity">
    <text evidence="2">Belongs to the anaerobic coproporphyrinogen-III oxidase family. HemW subfamily.</text>
</comment>
<evidence type="ECO:0000256" key="5">
    <source>
        <dbReference type="ARBA" id="ARBA00022691"/>
    </source>
</evidence>
<dbReference type="InterPro" id="IPR010723">
    <property type="entry name" value="HemN_C"/>
</dbReference>